<dbReference type="PROSITE" id="PS50930">
    <property type="entry name" value="HTH_LYTTR"/>
    <property type="match status" value="1"/>
</dbReference>
<name>A0ABU3PBG5_9BURK</name>
<organism evidence="4 5">
    <name type="scientific">Roseateles aquae</name>
    <dbReference type="NCBI Taxonomy" id="3077235"/>
    <lineage>
        <taxon>Bacteria</taxon>
        <taxon>Pseudomonadati</taxon>
        <taxon>Pseudomonadota</taxon>
        <taxon>Betaproteobacteria</taxon>
        <taxon>Burkholderiales</taxon>
        <taxon>Sphaerotilaceae</taxon>
        <taxon>Roseateles</taxon>
    </lineage>
</organism>
<feature type="domain" description="Response regulatory" evidence="2">
    <location>
        <begin position="2"/>
        <end position="113"/>
    </location>
</feature>
<dbReference type="Pfam" id="PF00072">
    <property type="entry name" value="Response_reg"/>
    <property type="match status" value="1"/>
</dbReference>
<dbReference type="InterPro" id="IPR001789">
    <property type="entry name" value="Sig_transdc_resp-reg_receiver"/>
</dbReference>
<reference evidence="4" key="1">
    <citation type="submission" date="2023-09" db="EMBL/GenBank/DDBJ databases">
        <title>Paucibacter sp. APW11 Genome sequencing and assembly.</title>
        <authorList>
            <person name="Kim I."/>
        </authorList>
    </citation>
    <scope>NUCLEOTIDE SEQUENCE</scope>
    <source>
        <strain evidence="4">APW11</strain>
    </source>
</reference>
<dbReference type="SUPFAM" id="SSF52172">
    <property type="entry name" value="CheY-like"/>
    <property type="match status" value="1"/>
</dbReference>
<dbReference type="Gene3D" id="2.40.50.1020">
    <property type="entry name" value="LytTr DNA-binding domain"/>
    <property type="match status" value="1"/>
</dbReference>
<keyword evidence="4" id="KW-0238">DNA-binding</keyword>
<keyword evidence="1" id="KW-0597">Phosphoprotein</keyword>
<comment type="caution">
    <text evidence="4">The sequence shown here is derived from an EMBL/GenBank/DDBJ whole genome shotgun (WGS) entry which is preliminary data.</text>
</comment>
<feature type="domain" description="HTH LytTR-type" evidence="3">
    <location>
        <begin position="145"/>
        <end position="243"/>
    </location>
</feature>
<evidence type="ECO:0000256" key="1">
    <source>
        <dbReference type="PROSITE-ProRule" id="PRU00169"/>
    </source>
</evidence>
<protein>
    <submittedName>
        <fullName evidence="4">LytTR family DNA-binding domain-containing protein</fullName>
    </submittedName>
</protein>
<proteinExistence type="predicted"/>
<dbReference type="SMART" id="SM00850">
    <property type="entry name" value="LytTR"/>
    <property type="match status" value="1"/>
</dbReference>
<evidence type="ECO:0000313" key="5">
    <source>
        <dbReference type="Proteomes" id="UP001246372"/>
    </source>
</evidence>
<dbReference type="PANTHER" id="PTHR37299:SF1">
    <property type="entry name" value="STAGE 0 SPORULATION PROTEIN A HOMOLOG"/>
    <property type="match status" value="1"/>
</dbReference>
<dbReference type="SMART" id="SM00448">
    <property type="entry name" value="REC"/>
    <property type="match status" value="1"/>
</dbReference>
<dbReference type="Proteomes" id="UP001246372">
    <property type="component" value="Unassembled WGS sequence"/>
</dbReference>
<gene>
    <name evidence="4" type="ORF">RQP53_09940</name>
</gene>
<dbReference type="PANTHER" id="PTHR37299">
    <property type="entry name" value="TRANSCRIPTIONAL REGULATOR-RELATED"/>
    <property type="match status" value="1"/>
</dbReference>
<dbReference type="RefSeq" id="WP_315650145.1">
    <property type="nucleotide sequence ID" value="NZ_JAVXZY010000003.1"/>
</dbReference>
<keyword evidence="5" id="KW-1185">Reference proteome</keyword>
<evidence type="ECO:0000313" key="4">
    <source>
        <dbReference type="EMBL" id="MDT8999585.1"/>
    </source>
</evidence>
<dbReference type="InterPro" id="IPR011006">
    <property type="entry name" value="CheY-like_superfamily"/>
</dbReference>
<feature type="modified residue" description="4-aspartylphosphate" evidence="1">
    <location>
        <position position="53"/>
    </location>
</feature>
<dbReference type="InterPro" id="IPR046947">
    <property type="entry name" value="LytR-like"/>
</dbReference>
<dbReference type="InterPro" id="IPR007492">
    <property type="entry name" value="LytTR_DNA-bd_dom"/>
</dbReference>
<dbReference type="Pfam" id="PF04397">
    <property type="entry name" value="LytTR"/>
    <property type="match status" value="1"/>
</dbReference>
<dbReference type="Gene3D" id="3.40.50.2300">
    <property type="match status" value="1"/>
</dbReference>
<dbReference type="PROSITE" id="PS50110">
    <property type="entry name" value="RESPONSE_REGULATORY"/>
    <property type="match status" value="1"/>
</dbReference>
<accession>A0ABU3PBG5</accession>
<dbReference type="GO" id="GO:0003677">
    <property type="term" value="F:DNA binding"/>
    <property type="evidence" value="ECO:0007669"/>
    <property type="project" value="UniProtKB-KW"/>
</dbReference>
<sequence>MRLLLIDDEAPARAKLRRLLQAQPGITELVEAADGLSALALLQRERFDGAFLDIEMPGLDGLSLAQQLPTGLAWVFCTAHQAHALQAFDLGAADYLLKPYTPERLAAALQRLRQQLLRPEAAAAAGAGLRSALQQQQPIDAHWLVEQRGALVKLPISAIEWVAAADNYIELHAPPQHYLERRSLASFLAQPAAQGFVRVHRCHAVNAAHIQRIQPLPHGEAELTLSSGQTLRVSRGYREQLRG</sequence>
<evidence type="ECO:0000259" key="3">
    <source>
        <dbReference type="PROSITE" id="PS50930"/>
    </source>
</evidence>
<dbReference type="EMBL" id="JAVXZY010000003">
    <property type="protein sequence ID" value="MDT8999585.1"/>
    <property type="molecule type" value="Genomic_DNA"/>
</dbReference>
<evidence type="ECO:0000259" key="2">
    <source>
        <dbReference type="PROSITE" id="PS50110"/>
    </source>
</evidence>